<accession>A0ACB8BEX1</accession>
<evidence type="ECO:0000313" key="1">
    <source>
        <dbReference type="EMBL" id="KAH7923809.1"/>
    </source>
</evidence>
<reference evidence="1" key="1">
    <citation type="journal article" date="2021" name="New Phytol.">
        <title>Evolutionary innovations through gain and loss of genes in the ectomycorrhizal Boletales.</title>
        <authorList>
            <person name="Wu G."/>
            <person name="Miyauchi S."/>
            <person name="Morin E."/>
            <person name="Kuo A."/>
            <person name="Drula E."/>
            <person name="Varga T."/>
            <person name="Kohler A."/>
            <person name="Feng B."/>
            <person name="Cao Y."/>
            <person name="Lipzen A."/>
            <person name="Daum C."/>
            <person name="Hundley H."/>
            <person name="Pangilinan J."/>
            <person name="Johnson J."/>
            <person name="Barry K."/>
            <person name="LaButti K."/>
            <person name="Ng V."/>
            <person name="Ahrendt S."/>
            <person name="Min B."/>
            <person name="Choi I.G."/>
            <person name="Park H."/>
            <person name="Plett J.M."/>
            <person name="Magnuson J."/>
            <person name="Spatafora J.W."/>
            <person name="Nagy L.G."/>
            <person name="Henrissat B."/>
            <person name="Grigoriev I.V."/>
            <person name="Yang Z.L."/>
            <person name="Xu J."/>
            <person name="Martin F.M."/>
        </authorList>
    </citation>
    <scope>NUCLEOTIDE SEQUENCE</scope>
    <source>
        <strain evidence="1">KUC20120723A-06</strain>
    </source>
</reference>
<evidence type="ECO:0000313" key="2">
    <source>
        <dbReference type="Proteomes" id="UP000790709"/>
    </source>
</evidence>
<gene>
    <name evidence="1" type="ORF">BV22DRAFT_1130381</name>
</gene>
<dbReference type="EMBL" id="MU266442">
    <property type="protein sequence ID" value="KAH7923809.1"/>
    <property type="molecule type" value="Genomic_DNA"/>
</dbReference>
<dbReference type="Proteomes" id="UP000790709">
    <property type="component" value="Unassembled WGS sequence"/>
</dbReference>
<name>A0ACB8BEX1_9AGAM</name>
<protein>
    <submittedName>
        <fullName evidence="1">Uncharacterized protein</fullName>
    </submittedName>
</protein>
<keyword evidence="2" id="KW-1185">Reference proteome</keyword>
<comment type="caution">
    <text evidence="1">The sequence shown here is derived from an EMBL/GenBank/DDBJ whole genome shotgun (WGS) entry which is preliminary data.</text>
</comment>
<proteinExistence type="predicted"/>
<sequence length="319" mass="35110">MGCQKPPPSKSVRGPPRHTRSHPTHDVESTPALPRTPVALHRYSTSRKGAVGEEPDNEEHAGNNIANADVTGKDCWPMKKGPMPADAIDKCLQLGQRTLQAAMDIAKEIGKPTRDFVDERGRLHRHSDEEWAAKNTPPSKSVWGPPRHTRSHPTHDVESTPALPRTPVALRQSSTSQKGKQRQQVSDEIDSESDGAGAVGEEPDDEERAGNNIANADIAGKDCWPMKKGPMPADAIDKCLQLGQRTLQAVMDIAKEIGKPTRDVLVRAGLTVALSRKRNLYNTYSVWYRSKHAKPDNATKSAWQAENLTREEMMSLVPI</sequence>
<organism evidence="1 2">
    <name type="scientific">Leucogyrophana mollusca</name>
    <dbReference type="NCBI Taxonomy" id="85980"/>
    <lineage>
        <taxon>Eukaryota</taxon>
        <taxon>Fungi</taxon>
        <taxon>Dikarya</taxon>
        <taxon>Basidiomycota</taxon>
        <taxon>Agaricomycotina</taxon>
        <taxon>Agaricomycetes</taxon>
        <taxon>Agaricomycetidae</taxon>
        <taxon>Boletales</taxon>
        <taxon>Boletales incertae sedis</taxon>
        <taxon>Leucogyrophana</taxon>
    </lineage>
</organism>